<dbReference type="PROSITE" id="PS50850">
    <property type="entry name" value="MFS"/>
    <property type="match status" value="1"/>
</dbReference>
<dbReference type="SUPFAM" id="SSF103473">
    <property type="entry name" value="MFS general substrate transporter"/>
    <property type="match status" value="1"/>
</dbReference>
<feature type="transmembrane region" description="Helical" evidence="3">
    <location>
        <begin position="284"/>
        <end position="303"/>
    </location>
</feature>
<evidence type="ECO:0000256" key="2">
    <source>
        <dbReference type="ARBA" id="ARBA00006727"/>
    </source>
</evidence>
<evidence type="ECO:0000313" key="5">
    <source>
        <dbReference type="EMBL" id="KAE9408987.1"/>
    </source>
</evidence>
<dbReference type="GO" id="GO:0016020">
    <property type="term" value="C:membrane"/>
    <property type="evidence" value="ECO:0007669"/>
    <property type="project" value="UniProtKB-SubCell"/>
</dbReference>
<dbReference type="InterPro" id="IPR011701">
    <property type="entry name" value="MFS"/>
</dbReference>
<feature type="transmembrane region" description="Helical" evidence="3">
    <location>
        <begin position="164"/>
        <end position="182"/>
    </location>
</feature>
<gene>
    <name evidence="5" type="ORF">BT96DRAFT_873053</name>
</gene>
<dbReference type="AlphaFoldDB" id="A0A6A4IJ11"/>
<accession>A0A6A4IJ11</accession>
<feature type="transmembrane region" description="Helical" evidence="3">
    <location>
        <begin position="248"/>
        <end position="272"/>
    </location>
</feature>
<evidence type="ECO:0000256" key="3">
    <source>
        <dbReference type="SAM" id="Phobius"/>
    </source>
</evidence>
<name>A0A6A4IJ11_9AGAR</name>
<dbReference type="GO" id="GO:0022857">
    <property type="term" value="F:transmembrane transporter activity"/>
    <property type="evidence" value="ECO:0007669"/>
    <property type="project" value="InterPro"/>
</dbReference>
<keyword evidence="3" id="KW-1133">Transmembrane helix</keyword>
<keyword evidence="6" id="KW-1185">Reference proteome</keyword>
<feature type="transmembrane region" description="Helical" evidence="3">
    <location>
        <begin position="402"/>
        <end position="426"/>
    </location>
</feature>
<evidence type="ECO:0000259" key="4">
    <source>
        <dbReference type="PROSITE" id="PS50850"/>
    </source>
</evidence>
<feature type="transmembrane region" description="Helical" evidence="3">
    <location>
        <begin position="374"/>
        <end position="396"/>
    </location>
</feature>
<comment type="subcellular location">
    <subcellularLocation>
        <location evidence="1">Membrane</location>
        <topology evidence="1">Multi-pass membrane protein</topology>
    </subcellularLocation>
</comment>
<feature type="transmembrane region" description="Helical" evidence="3">
    <location>
        <begin position="194"/>
        <end position="217"/>
    </location>
</feature>
<dbReference type="Proteomes" id="UP000799118">
    <property type="component" value="Unassembled WGS sequence"/>
</dbReference>
<dbReference type="Gene3D" id="1.20.1250.20">
    <property type="entry name" value="MFS general substrate transporter like domains"/>
    <property type="match status" value="2"/>
</dbReference>
<evidence type="ECO:0000256" key="1">
    <source>
        <dbReference type="ARBA" id="ARBA00004141"/>
    </source>
</evidence>
<dbReference type="Pfam" id="PF07690">
    <property type="entry name" value="MFS_1"/>
    <property type="match status" value="1"/>
</dbReference>
<feature type="transmembrane region" description="Helical" evidence="3">
    <location>
        <begin position="37"/>
        <end position="57"/>
    </location>
</feature>
<dbReference type="InterPro" id="IPR020846">
    <property type="entry name" value="MFS_dom"/>
</dbReference>
<sequence length="431" mass="46060">MAEREKFAEELVSVEVQELPDTVTRDGGKLDGGVRGWSTVLGAWLVQFTMVGTVSAFGSTQEFYVLHFLTKSTPSEINWIGSVQLFFQFIVGLAVGKVLDSGNFHWLLLSGGLLYTFSMFMLSLAKPENYYQVFLSQGVGMGIGTGMLYMPLSGVVANHFTQRRGLALGIITTGSSIGGFAFSTMFSHVLVGKIGFASGIRIGAFIGLGCLVAAFLLMKQYPKGFKRPSHGPASLTPSPPKSSLKRPAFILVILYGFVIGLGLWFPTISIQLFASNHPNISPSLGSWLLAIINLSSTVGRVVPNWLSDRFGAVEMNIVFTGLNGILAIVMIVCTDPPSIVVFCILYGFCSGAAVALFFPSVISLDPNARSGIRLGLACVPTGVATLVGPPIAAALVGPQMKWWRGCVFAGAVELLAALMLIGVVLLKRRGY</sequence>
<dbReference type="EMBL" id="ML769389">
    <property type="protein sequence ID" value="KAE9408987.1"/>
    <property type="molecule type" value="Genomic_DNA"/>
</dbReference>
<dbReference type="PANTHER" id="PTHR11360">
    <property type="entry name" value="MONOCARBOXYLATE TRANSPORTER"/>
    <property type="match status" value="1"/>
</dbReference>
<keyword evidence="3" id="KW-0472">Membrane</keyword>
<evidence type="ECO:0000313" key="6">
    <source>
        <dbReference type="Proteomes" id="UP000799118"/>
    </source>
</evidence>
<dbReference type="InterPro" id="IPR050327">
    <property type="entry name" value="Proton-linked_MCT"/>
</dbReference>
<keyword evidence="3" id="KW-0812">Transmembrane</keyword>
<feature type="transmembrane region" description="Helical" evidence="3">
    <location>
        <begin position="131"/>
        <end position="152"/>
    </location>
</feature>
<dbReference type="InterPro" id="IPR036259">
    <property type="entry name" value="MFS_trans_sf"/>
</dbReference>
<feature type="transmembrane region" description="Helical" evidence="3">
    <location>
        <begin position="315"/>
        <end position="332"/>
    </location>
</feature>
<dbReference type="OrthoDB" id="6499973at2759"/>
<reference evidence="5" key="1">
    <citation type="journal article" date="2019" name="Environ. Microbiol.">
        <title>Fungal ecological strategies reflected in gene transcription - a case study of two litter decomposers.</title>
        <authorList>
            <person name="Barbi F."/>
            <person name="Kohler A."/>
            <person name="Barry K."/>
            <person name="Baskaran P."/>
            <person name="Daum C."/>
            <person name="Fauchery L."/>
            <person name="Ihrmark K."/>
            <person name="Kuo A."/>
            <person name="LaButti K."/>
            <person name="Lipzen A."/>
            <person name="Morin E."/>
            <person name="Grigoriev I.V."/>
            <person name="Henrissat B."/>
            <person name="Lindahl B."/>
            <person name="Martin F."/>
        </authorList>
    </citation>
    <scope>NUCLEOTIDE SEQUENCE</scope>
    <source>
        <strain evidence="5">JB14</strain>
    </source>
</reference>
<feature type="domain" description="Major facilitator superfamily (MFS) profile" evidence="4">
    <location>
        <begin position="248"/>
        <end position="431"/>
    </location>
</feature>
<dbReference type="PANTHER" id="PTHR11360:SF234">
    <property type="entry name" value="MFS-TYPE TRANSPORTER DBAD-RELATED"/>
    <property type="match status" value="1"/>
</dbReference>
<feature type="transmembrane region" description="Helical" evidence="3">
    <location>
        <begin position="77"/>
        <end position="99"/>
    </location>
</feature>
<feature type="transmembrane region" description="Helical" evidence="3">
    <location>
        <begin position="338"/>
        <end position="362"/>
    </location>
</feature>
<proteinExistence type="inferred from homology"/>
<protein>
    <submittedName>
        <fullName evidence="5">MFS general substrate transporter</fullName>
    </submittedName>
</protein>
<organism evidence="5 6">
    <name type="scientific">Gymnopus androsaceus JB14</name>
    <dbReference type="NCBI Taxonomy" id="1447944"/>
    <lineage>
        <taxon>Eukaryota</taxon>
        <taxon>Fungi</taxon>
        <taxon>Dikarya</taxon>
        <taxon>Basidiomycota</taxon>
        <taxon>Agaricomycotina</taxon>
        <taxon>Agaricomycetes</taxon>
        <taxon>Agaricomycetidae</taxon>
        <taxon>Agaricales</taxon>
        <taxon>Marasmiineae</taxon>
        <taxon>Omphalotaceae</taxon>
        <taxon>Gymnopus</taxon>
    </lineage>
</organism>
<comment type="similarity">
    <text evidence="2">Belongs to the major facilitator superfamily. Monocarboxylate porter (TC 2.A.1.13) family.</text>
</comment>
<feature type="transmembrane region" description="Helical" evidence="3">
    <location>
        <begin position="106"/>
        <end position="125"/>
    </location>
</feature>